<reference evidence="2 3" key="1">
    <citation type="submission" date="2020-04" db="EMBL/GenBank/DDBJ databases">
        <title>Perkinsus chesapeaki whole genome sequence.</title>
        <authorList>
            <person name="Bogema D.R."/>
        </authorList>
    </citation>
    <scope>NUCLEOTIDE SEQUENCE [LARGE SCALE GENOMIC DNA]</scope>
    <source>
        <strain evidence="2">ATCC PRA-425</strain>
    </source>
</reference>
<organism evidence="2 3">
    <name type="scientific">Perkinsus chesapeaki</name>
    <name type="common">Clam parasite</name>
    <name type="synonym">Perkinsus andrewsi</name>
    <dbReference type="NCBI Taxonomy" id="330153"/>
    <lineage>
        <taxon>Eukaryota</taxon>
        <taxon>Sar</taxon>
        <taxon>Alveolata</taxon>
        <taxon>Perkinsozoa</taxon>
        <taxon>Perkinsea</taxon>
        <taxon>Perkinsida</taxon>
        <taxon>Perkinsidae</taxon>
        <taxon>Perkinsus</taxon>
    </lineage>
</organism>
<feature type="chain" id="PRO_5029581859" evidence="1">
    <location>
        <begin position="25"/>
        <end position="146"/>
    </location>
</feature>
<proteinExistence type="predicted"/>
<gene>
    <name evidence="2" type="ORF">FOL47_010025</name>
</gene>
<protein>
    <submittedName>
        <fullName evidence="2">Uncharacterized protein</fullName>
    </submittedName>
</protein>
<sequence>MRFFYVLGLELSILLWGQISHVKALMYGAVWANGDRKLTILCPDDRERPAYLSISTGICIGLKYNYRKDVAVEFTFRWYDPDVRSYFIEELNYAGVLPGEVRRNGLKLVVFRQNVCGLDVGYGMAVGELINHDSAERMYDAMTCEE</sequence>
<dbReference type="AlphaFoldDB" id="A0A7J6L596"/>
<comment type="caution">
    <text evidence="2">The sequence shown here is derived from an EMBL/GenBank/DDBJ whole genome shotgun (WGS) entry which is preliminary data.</text>
</comment>
<dbReference type="Proteomes" id="UP000591131">
    <property type="component" value="Unassembled WGS sequence"/>
</dbReference>
<evidence type="ECO:0000313" key="2">
    <source>
        <dbReference type="EMBL" id="KAF4654366.1"/>
    </source>
</evidence>
<evidence type="ECO:0000256" key="1">
    <source>
        <dbReference type="SAM" id="SignalP"/>
    </source>
</evidence>
<keyword evidence="3" id="KW-1185">Reference proteome</keyword>
<name>A0A7J6L596_PERCH</name>
<evidence type="ECO:0000313" key="3">
    <source>
        <dbReference type="Proteomes" id="UP000591131"/>
    </source>
</evidence>
<keyword evidence="1" id="KW-0732">Signal</keyword>
<feature type="signal peptide" evidence="1">
    <location>
        <begin position="1"/>
        <end position="24"/>
    </location>
</feature>
<accession>A0A7J6L596</accession>
<dbReference type="EMBL" id="JAAPAO010000740">
    <property type="protein sequence ID" value="KAF4654366.1"/>
    <property type="molecule type" value="Genomic_DNA"/>
</dbReference>